<protein>
    <submittedName>
        <fullName evidence="1">Uncharacterized protein</fullName>
    </submittedName>
</protein>
<dbReference type="AlphaFoldDB" id="X1VN07"/>
<dbReference type="EMBL" id="BARW01039041">
    <property type="protein sequence ID" value="GAJ17556.1"/>
    <property type="molecule type" value="Genomic_DNA"/>
</dbReference>
<comment type="caution">
    <text evidence="1">The sequence shown here is derived from an EMBL/GenBank/DDBJ whole genome shotgun (WGS) entry which is preliminary data.</text>
</comment>
<feature type="non-terminal residue" evidence="1">
    <location>
        <position position="1"/>
    </location>
</feature>
<accession>X1VN07</accession>
<name>X1VN07_9ZZZZ</name>
<sequence length="36" mass="3976">HLAGNAGSFTGFFGDYSWILGTAKNCDILVDWEELK</sequence>
<proteinExistence type="predicted"/>
<evidence type="ECO:0000313" key="1">
    <source>
        <dbReference type="EMBL" id="GAJ17556.1"/>
    </source>
</evidence>
<gene>
    <name evidence="1" type="ORF">S12H4_59652</name>
</gene>
<organism evidence="1">
    <name type="scientific">marine sediment metagenome</name>
    <dbReference type="NCBI Taxonomy" id="412755"/>
    <lineage>
        <taxon>unclassified sequences</taxon>
        <taxon>metagenomes</taxon>
        <taxon>ecological metagenomes</taxon>
    </lineage>
</organism>
<reference evidence="1" key="1">
    <citation type="journal article" date="2014" name="Front. Microbiol.">
        <title>High frequency of phylogenetically diverse reductive dehalogenase-homologous genes in deep subseafloor sedimentary metagenomes.</title>
        <authorList>
            <person name="Kawai M."/>
            <person name="Futagami T."/>
            <person name="Toyoda A."/>
            <person name="Takaki Y."/>
            <person name="Nishi S."/>
            <person name="Hori S."/>
            <person name="Arai W."/>
            <person name="Tsubouchi T."/>
            <person name="Morono Y."/>
            <person name="Uchiyama I."/>
            <person name="Ito T."/>
            <person name="Fujiyama A."/>
            <person name="Inagaki F."/>
            <person name="Takami H."/>
        </authorList>
    </citation>
    <scope>NUCLEOTIDE SEQUENCE</scope>
    <source>
        <strain evidence="1">Expedition CK06-06</strain>
    </source>
</reference>